<organism evidence="1">
    <name type="scientific">Timema monikensis</name>
    <dbReference type="NCBI Taxonomy" id="170555"/>
    <lineage>
        <taxon>Eukaryota</taxon>
        <taxon>Metazoa</taxon>
        <taxon>Ecdysozoa</taxon>
        <taxon>Arthropoda</taxon>
        <taxon>Hexapoda</taxon>
        <taxon>Insecta</taxon>
        <taxon>Pterygota</taxon>
        <taxon>Neoptera</taxon>
        <taxon>Polyneoptera</taxon>
        <taxon>Phasmatodea</taxon>
        <taxon>Timematodea</taxon>
        <taxon>Timematoidea</taxon>
        <taxon>Timematidae</taxon>
        <taxon>Timema</taxon>
    </lineage>
</organism>
<evidence type="ECO:0000313" key="1">
    <source>
        <dbReference type="EMBL" id="CAD7431546.1"/>
    </source>
</evidence>
<dbReference type="AlphaFoldDB" id="A0A7R9HQL5"/>
<proteinExistence type="predicted"/>
<accession>A0A7R9HQL5</accession>
<reference evidence="1" key="1">
    <citation type="submission" date="2020-11" db="EMBL/GenBank/DDBJ databases">
        <authorList>
            <person name="Tran Van P."/>
        </authorList>
    </citation>
    <scope>NUCLEOTIDE SEQUENCE</scope>
</reference>
<protein>
    <submittedName>
        <fullName evidence="1">Uncharacterized protein</fullName>
    </submittedName>
</protein>
<name>A0A7R9HQL5_9NEOP</name>
<sequence length="108" mass="12431">MYRSIATVQFSQEYPYRKYKYKVTVQLSITKLIVILPITGVGNVPLGLEDASRHAPGGYSQHFFYRNNCTEAHVILYCTVTFGTPCVFCVAYIDNFLRCYCYFEGLDE</sequence>
<gene>
    <name evidence="1" type="ORF">TMSB3V08_LOCUS8276</name>
</gene>
<dbReference type="EMBL" id="OB795024">
    <property type="protein sequence ID" value="CAD7431546.1"/>
    <property type="molecule type" value="Genomic_DNA"/>
</dbReference>